<reference evidence="4" key="1">
    <citation type="journal article" date="2018" name="Nat. Microbiol.">
        <title>Leveraging single-cell genomics to expand the fungal tree of life.</title>
        <authorList>
            <person name="Ahrendt S.R."/>
            <person name="Quandt C.A."/>
            <person name="Ciobanu D."/>
            <person name="Clum A."/>
            <person name="Salamov A."/>
            <person name="Andreopoulos B."/>
            <person name="Cheng J.F."/>
            <person name="Woyke T."/>
            <person name="Pelin A."/>
            <person name="Henrissat B."/>
            <person name="Reynolds N.K."/>
            <person name="Benny G.L."/>
            <person name="Smith M.E."/>
            <person name="James T.Y."/>
            <person name="Grigoriev I.V."/>
        </authorList>
    </citation>
    <scope>NUCLEOTIDE SEQUENCE [LARGE SCALE GENOMIC DNA]</scope>
</reference>
<evidence type="ECO:0000313" key="3">
    <source>
        <dbReference type="EMBL" id="RKO94449.1"/>
    </source>
</evidence>
<dbReference type="GO" id="GO:0006303">
    <property type="term" value="P:double-strand break repair via nonhomologous end joining"/>
    <property type="evidence" value="ECO:0007669"/>
    <property type="project" value="InterPro"/>
</dbReference>
<dbReference type="Pfam" id="PF12784">
    <property type="entry name" value="PDDEXK_2"/>
    <property type="match status" value="1"/>
</dbReference>
<dbReference type="AlphaFoldDB" id="A0A4P9WMZ4"/>
<feature type="region of interest" description="Disordered" evidence="1">
    <location>
        <begin position="503"/>
        <end position="522"/>
    </location>
</feature>
<evidence type="ECO:0000256" key="1">
    <source>
        <dbReference type="SAM" id="MobiDB-lite"/>
    </source>
</evidence>
<dbReference type="Gene3D" id="1.10.1600.10">
    <property type="match status" value="1"/>
</dbReference>
<protein>
    <recommendedName>
        <fullName evidence="2">Ku70/Ku80 C-terminal arm domain-containing protein</fullName>
    </recommendedName>
</protein>
<feature type="region of interest" description="Disordered" evidence="1">
    <location>
        <begin position="296"/>
        <end position="322"/>
    </location>
</feature>
<dbReference type="PANTHER" id="PTHR41317">
    <property type="entry name" value="PD-(D_E)XK NUCLEASE FAMILY TRANSPOSASE"/>
    <property type="match status" value="1"/>
</dbReference>
<dbReference type="OrthoDB" id="3249161at2759"/>
<dbReference type="InterPro" id="IPR016194">
    <property type="entry name" value="SPOC-like_C_dom_sf"/>
</dbReference>
<feature type="domain" description="Ku70/Ku80 C-terminal arm" evidence="2">
    <location>
        <begin position="40"/>
        <end position="119"/>
    </location>
</feature>
<accession>A0A4P9WMZ4</accession>
<dbReference type="Proteomes" id="UP000269721">
    <property type="component" value="Unassembled WGS sequence"/>
</dbReference>
<dbReference type="GO" id="GO:0003678">
    <property type="term" value="F:DNA helicase activity"/>
    <property type="evidence" value="ECO:0007669"/>
    <property type="project" value="InterPro"/>
</dbReference>
<dbReference type="SUPFAM" id="SSF100939">
    <property type="entry name" value="SPOC domain-like"/>
    <property type="match status" value="1"/>
</dbReference>
<organism evidence="3 4">
    <name type="scientific">Blyttiomyces helicus</name>
    <dbReference type="NCBI Taxonomy" id="388810"/>
    <lineage>
        <taxon>Eukaryota</taxon>
        <taxon>Fungi</taxon>
        <taxon>Fungi incertae sedis</taxon>
        <taxon>Chytridiomycota</taxon>
        <taxon>Chytridiomycota incertae sedis</taxon>
        <taxon>Chytridiomycetes</taxon>
        <taxon>Chytridiomycetes incertae sedis</taxon>
        <taxon>Blyttiomyces</taxon>
    </lineage>
</organism>
<sequence length="596" mass="66374">MWVIYLPFTDDLRDADLPMEGDISHQHVMSPIAKKRTLKKFKIPDYENPSMQTFYAALAKIALNKVEPEPFEDQTLPKTQSIEKFAGKYIKSFNKKFQNMVSMKKRKAAISTDGDSKKPKGNATFEATKIELNPAAQQDKLESLTIVKLIAFLVSVGKGDVQDTGGSGRSCQEPFSGERELTAFGCGKAKAAVTCGEIIHEEDRGEDARRLRKAGRQDLVPEAWLGGNKIGAGVFGLPPTPFQPKPRIRHGLPAAHLVDGVPFKRLFTNKSSLLTLLNSLLPSKVDSILHVERITTRSAPSTPSGSAPSSSAPRSRSTTVSLPQSPFADLEFANTEEVGDVHGVTLVRYDIVAVTSEGVTIIVEMQRAAHTFFAQRMSYYSSRLLVRRQGWFGKRKPRDLAQEAKEEEARVDGLSEGRLKRAKLEEKNWDYRLQPVYVIAICDFDLKKLKDLPDPIRSCYVAWAEAAFDRSRCLLPPPLRRGVPPSLWSNTFLPRIPPGLSPCLESRPNLDPASRKGDGVARERQWVSDIRGDFMHLTDIPPPHSPLQNNSILLQMKLASLTPQERSEYDLDVKTSGDLAVVFSTVREEGREEGRE</sequence>
<feature type="compositionally biased region" description="Low complexity" evidence="1">
    <location>
        <begin position="296"/>
        <end position="319"/>
    </location>
</feature>
<feature type="compositionally biased region" description="Basic and acidic residues" evidence="1">
    <location>
        <begin position="513"/>
        <end position="522"/>
    </location>
</feature>
<dbReference type="PANTHER" id="PTHR41317:SF1">
    <property type="entry name" value="PD-(D_E)XK NUCLEASE FAMILY TRANSPOSASE"/>
    <property type="match status" value="1"/>
</dbReference>
<dbReference type="InterPro" id="IPR005160">
    <property type="entry name" value="Ku_C"/>
</dbReference>
<evidence type="ECO:0000313" key="4">
    <source>
        <dbReference type="Proteomes" id="UP000269721"/>
    </source>
</evidence>
<proteinExistence type="predicted"/>
<dbReference type="Pfam" id="PF03730">
    <property type="entry name" value="Ku_C"/>
    <property type="match status" value="1"/>
</dbReference>
<dbReference type="EMBL" id="KZ993893">
    <property type="protein sequence ID" value="RKO94449.1"/>
    <property type="molecule type" value="Genomic_DNA"/>
</dbReference>
<keyword evidence="4" id="KW-1185">Reference proteome</keyword>
<dbReference type="GO" id="GO:0003677">
    <property type="term" value="F:DNA binding"/>
    <property type="evidence" value="ECO:0007669"/>
    <property type="project" value="InterPro"/>
</dbReference>
<name>A0A4P9WMZ4_9FUNG</name>
<gene>
    <name evidence="3" type="ORF">BDK51DRAFT_28851</name>
</gene>
<evidence type="ECO:0000259" key="2">
    <source>
        <dbReference type="Pfam" id="PF03730"/>
    </source>
</evidence>